<dbReference type="EMBL" id="VSSQ01010831">
    <property type="protein sequence ID" value="MPM45328.1"/>
    <property type="molecule type" value="Genomic_DNA"/>
</dbReference>
<gene>
    <name evidence="1" type="ORF">SDC9_92014</name>
</gene>
<accession>A0A644ZY24</accession>
<protein>
    <recommendedName>
        <fullName evidence="2">N-acetyltransferase domain-containing protein</fullName>
    </recommendedName>
</protein>
<evidence type="ECO:0000313" key="1">
    <source>
        <dbReference type="EMBL" id="MPM45328.1"/>
    </source>
</evidence>
<sequence>MAGKAVIALEGDKFAGFSYIETWSHSKFVANSGLIIAHEYRNTGLARRVKAKIFALSRKLYPQAKIFSITTGLAVMKINY</sequence>
<comment type="caution">
    <text evidence="1">The sequence shown here is derived from an EMBL/GenBank/DDBJ whole genome shotgun (WGS) entry which is preliminary data.</text>
</comment>
<reference evidence="1" key="1">
    <citation type="submission" date="2019-08" db="EMBL/GenBank/DDBJ databases">
        <authorList>
            <person name="Kucharzyk K."/>
            <person name="Murdoch R.W."/>
            <person name="Higgins S."/>
            <person name="Loffler F."/>
        </authorList>
    </citation>
    <scope>NUCLEOTIDE SEQUENCE</scope>
</reference>
<dbReference type="AlphaFoldDB" id="A0A644ZY24"/>
<dbReference type="InterPro" id="IPR016181">
    <property type="entry name" value="Acyl_CoA_acyltransferase"/>
</dbReference>
<evidence type="ECO:0008006" key="2">
    <source>
        <dbReference type="Google" id="ProtNLM"/>
    </source>
</evidence>
<dbReference type="SUPFAM" id="SSF55729">
    <property type="entry name" value="Acyl-CoA N-acyltransferases (Nat)"/>
    <property type="match status" value="1"/>
</dbReference>
<name>A0A644ZY24_9ZZZZ</name>
<proteinExistence type="predicted"/>
<organism evidence="1">
    <name type="scientific">bioreactor metagenome</name>
    <dbReference type="NCBI Taxonomy" id="1076179"/>
    <lineage>
        <taxon>unclassified sequences</taxon>
        <taxon>metagenomes</taxon>
        <taxon>ecological metagenomes</taxon>
    </lineage>
</organism>